<organism evidence="1 2">
    <name type="scientific">Ktedonobacter racemifer DSM 44963</name>
    <dbReference type="NCBI Taxonomy" id="485913"/>
    <lineage>
        <taxon>Bacteria</taxon>
        <taxon>Bacillati</taxon>
        <taxon>Chloroflexota</taxon>
        <taxon>Ktedonobacteria</taxon>
        <taxon>Ktedonobacterales</taxon>
        <taxon>Ktedonobacteraceae</taxon>
        <taxon>Ktedonobacter</taxon>
    </lineage>
</organism>
<reference evidence="1 2" key="1">
    <citation type="journal article" date="2011" name="Stand. Genomic Sci.">
        <title>Non-contiguous finished genome sequence and contextual data of the filamentous soil bacterium Ktedonobacter racemifer type strain (SOSP1-21).</title>
        <authorList>
            <person name="Chang Y.J."/>
            <person name="Land M."/>
            <person name="Hauser L."/>
            <person name="Chertkov O."/>
            <person name="Del Rio T.G."/>
            <person name="Nolan M."/>
            <person name="Copeland A."/>
            <person name="Tice H."/>
            <person name="Cheng J.F."/>
            <person name="Lucas S."/>
            <person name="Han C."/>
            <person name="Goodwin L."/>
            <person name="Pitluck S."/>
            <person name="Ivanova N."/>
            <person name="Ovchinikova G."/>
            <person name="Pati A."/>
            <person name="Chen A."/>
            <person name="Palaniappan K."/>
            <person name="Mavromatis K."/>
            <person name="Liolios K."/>
            <person name="Brettin T."/>
            <person name="Fiebig A."/>
            <person name="Rohde M."/>
            <person name="Abt B."/>
            <person name="Goker M."/>
            <person name="Detter J.C."/>
            <person name="Woyke T."/>
            <person name="Bristow J."/>
            <person name="Eisen J.A."/>
            <person name="Markowitz V."/>
            <person name="Hugenholtz P."/>
            <person name="Kyrpides N.C."/>
            <person name="Klenk H.P."/>
            <person name="Lapidus A."/>
        </authorList>
    </citation>
    <scope>NUCLEOTIDE SEQUENCE [LARGE SCALE GENOMIC DNA]</scope>
    <source>
        <strain evidence="2">DSM 44963</strain>
    </source>
</reference>
<name>D6TG35_KTERA</name>
<gene>
    <name evidence="1" type="ORF">Krac_10231</name>
</gene>
<protein>
    <submittedName>
        <fullName evidence="1">Uncharacterized protein</fullName>
    </submittedName>
</protein>
<dbReference type="InParanoid" id="D6TG35"/>
<comment type="caution">
    <text evidence="1">The sequence shown here is derived from an EMBL/GenBank/DDBJ whole genome shotgun (WGS) entry which is preliminary data.</text>
</comment>
<dbReference type="EMBL" id="ADVG01000001">
    <property type="protein sequence ID" value="EFH88737.1"/>
    <property type="molecule type" value="Genomic_DNA"/>
</dbReference>
<proteinExistence type="predicted"/>
<evidence type="ECO:0000313" key="1">
    <source>
        <dbReference type="EMBL" id="EFH88737.1"/>
    </source>
</evidence>
<accession>D6TG35</accession>
<dbReference type="Proteomes" id="UP000004508">
    <property type="component" value="Unassembled WGS sequence"/>
</dbReference>
<keyword evidence="2" id="KW-1185">Reference proteome</keyword>
<evidence type="ECO:0000313" key="2">
    <source>
        <dbReference type="Proteomes" id="UP000004508"/>
    </source>
</evidence>
<dbReference type="AlphaFoldDB" id="D6TG35"/>
<sequence length="34" mass="4031">MEENDARIRFPTLIGAEVLDQQKTPKREHHGYHL</sequence>